<gene>
    <name evidence="1" type="ORF">GCM10007933_43380</name>
</gene>
<sequence>MEANTTKIFRDNFTLKNKLVNRKRSKKIKSTLSWYRLLINVNDGPKFHGHSLFFKYQKGL</sequence>
<reference evidence="2" key="1">
    <citation type="journal article" date="2019" name="Int. J. Syst. Evol. Microbiol.">
        <title>The Global Catalogue of Microorganisms (GCM) 10K type strain sequencing project: providing services to taxonomists for standard genome sequencing and annotation.</title>
        <authorList>
            <consortium name="The Broad Institute Genomics Platform"/>
            <consortium name="The Broad Institute Genome Sequencing Center for Infectious Disease"/>
            <person name="Wu L."/>
            <person name="Ma J."/>
        </authorList>
    </citation>
    <scope>NUCLEOTIDE SEQUENCE [LARGE SCALE GENOMIC DNA]</scope>
    <source>
        <strain evidence="2">NBRC 102407</strain>
    </source>
</reference>
<protein>
    <submittedName>
        <fullName evidence="1">Uncharacterized protein</fullName>
    </submittedName>
</protein>
<dbReference type="Proteomes" id="UP001157167">
    <property type="component" value="Unassembled WGS sequence"/>
</dbReference>
<organism evidence="1 2">
    <name type="scientific">Zoogloea oryzae</name>
    <dbReference type="NCBI Taxonomy" id="310767"/>
    <lineage>
        <taxon>Bacteria</taxon>
        <taxon>Pseudomonadati</taxon>
        <taxon>Pseudomonadota</taxon>
        <taxon>Betaproteobacteria</taxon>
        <taxon>Rhodocyclales</taxon>
        <taxon>Zoogloeaceae</taxon>
        <taxon>Zoogloea</taxon>
    </lineage>
</organism>
<comment type="caution">
    <text evidence="1">The sequence shown here is derived from an EMBL/GenBank/DDBJ whole genome shotgun (WGS) entry which is preliminary data.</text>
</comment>
<dbReference type="EMBL" id="BSPX01000291">
    <property type="protein sequence ID" value="GLT24826.1"/>
    <property type="molecule type" value="Genomic_DNA"/>
</dbReference>
<evidence type="ECO:0000313" key="2">
    <source>
        <dbReference type="Proteomes" id="UP001157167"/>
    </source>
</evidence>
<evidence type="ECO:0000313" key="1">
    <source>
        <dbReference type="EMBL" id="GLT24826.1"/>
    </source>
</evidence>
<name>A0ABQ6FL26_9RHOO</name>
<proteinExistence type="predicted"/>
<accession>A0ABQ6FL26</accession>
<keyword evidence="2" id="KW-1185">Reference proteome</keyword>